<sequence>MSKNIKTGNSPEGINPGITPQKTDSKKQVSDNVPNSTDCGNNFKKSDTDCHPKNNDPGTSSNNHSSDFAPRGKDSNHSDNGSSSKSKDTHKSDTSPHSENSNSGTSGSIGFCVGKASGLYPVSGNKNAYWNCWNGITYKQNCPDGLVFDQTCQCCNNVPITPDSSKINDNKAFCTGKANGLYPVEGNNNAYWNCWNGITYKQNCPVSLFFVQHCQCCE</sequence>
<feature type="compositionally biased region" description="Polar residues" evidence="9">
    <location>
        <begin position="56"/>
        <end position="66"/>
    </location>
</feature>
<keyword evidence="5" id="KW-0677">Repeat</keyword>
<dbReference type="InterPro" id="IPR036508">
    <property type="entry name" value="Chitin-bd_dom_sf"/>
</dbReference>
<evidence type="ECO:0000313" key="11">
    <source>
        <dbReference type="Proteomes" id="UP000186698"/>
    </source>
</evidence>
<evidence type="ECO:0000256" key="8">
    <source>
        <dbReference type="ARBA" id="ARBA00023180"/>
    </source>
</evidence>
<evidence type="ECO:0000256" key="7">
    <source>
        <dbReference type="ARBA" id="ARBA00023157"/>
    </source>
</evidence>
<organism evidence="11 12">
    <name type="scientific">Xenopus laevis</name>
    <name type="common">African clawed frog</name>
    <dbReference type="NCBI Taxonomy" id="8355"/>
    <lineage>
        <taxon>Eukaryota</taxon>
        <taxon>Metazoa</taxon>
        <taxon>Chordata</taxon>
        <taxon>Craniata</taxon>
        <taxon>Vertebrata</taxon>
        <taxon>Euteleostomi</taxon>
        <taxon>Amphibia</taxon>
        <taxon>Batrachia</taxon>
        <taxon>Anura</taxon>
        <taxon>Pipoidea</taxon>
        <taxon>Pipidae</taxon>
        <taxon>Xenopodinae</taxon>
        <taxon>Xenopus</taxon>
        <taxon>Xenopus</taxon>
    </lineage>
</organism>
<evidence type="ECO:0000256" key="2">
    <source>
        <dbReference type="ARBA" id="ARBA00012729"/>
    </source>
</evidence>
<evidence type="ECO:0000256" key="5">
    <source>
        <dbReference type="ARBA" id="ARBA00022737"/>
    </source>
</evidence>
<evidence type="ECO:0000256" key="6">
    <source>
        <dbReference type="ARBA" id="ARBA00023024"/>
    </source>
</evidence>
<comment type="catalytic activity">
    <reaction evidence="1">
        <text>Random endo-hydrolysis of N-acetyl-beta-D-glucosaminide (1-&gt;4)-beta-linkages in chitin and chitodextrins.</text>
        <dbReference type="EC" id="3.2.1.14"/>
    </reaction>
</comment>
<dbReference type="Proteomes" id="UP000186698">
    <property type="component" value="Chromosome 2S"/>
</dbReference>
<dbReference type="OrthoDB" id="8933991at2759"/>
<dbReference type="KEGG" id="xla:121400773"/>
<feature type="compositionally biased region" description="Polar residues" evidence="9">
    <location>
        <begin position="1"/>
        <end position="22"/>
    </location>
</feature>
<protein>
    <recommendedName>
        <fullName evidence="2">chitinase</fullName>
        <ecNumber evidence="2">3.2.1.14</ecNumber>
    </recommendedName>
</protein>
<dbReference type="Gene3D" id="3.20.20.80">
    <property type="entry name" value="Glycosidases"/>
    <property type="match status" value="2"/>
</dbReference>
<feature type="compositionally biased region" description="Polar residues" evidence="9">
    <location>
        <begin position="30"/>
        <end position="40"/>
    </location>
</feature>
<keyword evidence="11" id="KW-1185">Reference proteome</keyword>
<evidence type="ECO:0000313" key="12">
    <source>
        <dbReference type="RefSeq" id="XP_041440658.1"/>
    </source>
</evidence>
<dbReference type="PROSITE" id="PS50940">
    <property type="entry name" value="CHIT_BIND_II"/>
    <property type="match status" value="2"/>
</dbReference>
<reference evidence="12" key="2">
    <citation type="submission" date="2025-08" db="UniProtKB">
        <authorList>
            <consortium name="RefSeq"/>
        </authorList>
    </citation>
    <scope>IDENTIFICATION</scope>
    <source>
        <strain evidence="12">J_2021</strain>
        <tissue evidence="12">Erythrocytes</tissue>
    </source>
</reference>
<evidence type="ECO:0000256" key="3">
    <source>
        <dbReference type="ARBA" id="ARBA00022669"/>
    </source>
</evidence>
<feature type="domain" description="Chitin-binding type-2" evidence="10">
    <location>
        <begin position="109"/>
        <end position="156"/>
    </location>
</feature>
<keyword evidence="6" id="KW-0146">Chitin degradation</keyword>
<keyword evidence="6" id="KW-0624">Polysaccharide degradation</keyword>
<dbReference type="InterPro" id="IPR051940">
    <property type="entry name" value="Chitin_bind-dev_reg"/>
</dbReference>
<dbReference type="SUPFAM" id="SSF57625">
    <property type="entry name" value="Invertebrate chitin-binding proteins"/>
    <property type="match status" value="2"/>
</dbReference>
<dbReference type="EC" id="3.2.1.14" evidence="2"/>
<dbReference type="PANTHER" id="PTHR23301:SF0">
    <property type="entry name" value="CHITIN-BINDING TYPE-2 DOMAIN-CONTAINING PROTEIN-RELATED"/>
    <property type="match status" value="1"/>
</dbReference>
<dbReference type="GO" id="GO:0005576">
    <property type="term" value="C:extracellular region"/>
    <property type="evidence" value="ECO:0007669"/>
    <property type="project" value="InterPro"/>
</dbReference>
<keyword evidence="6" id="KW-0119">Carbohydrate metabolism</keyword>
<dbReference type="GO" id="GO:0008843">
    <property type="term" value="F:endochitinase activity"/>
    <property type="evidence" value="ECO:0007669"/>
    <property type="project" value="UniProtKB-EC"/>
</dbReference>
<dbReference type="GO" id="GO:0008061">
    <property type="term" value="F:chitin binding"/>
    <property type="evidence" value="ECO:0007669"/>
    <property type="project" value="UniProtKB-KW"/>
</dbReference>
<keyword evidence="8" id="KW-0325">Glycoprotein</keyword>
<dbReference type="PANTHER" id="PTHR23301">
    <property type="entry name" value="CHITIN BINDING PERITROPHIN-A"/>
    <property type="match status" value="1"/>
</dbReference>
<evidence type="ECO:0000256" key="1">
    <source>
        <dbReference type="ARBA" id="ARBA00000822"/>
    </source>
</evidence>
<dbReference type="InterPro" id="IPR002557">
    <property type="entry name" value="Chitin-bd_dom"/>
</dbReference>
<accession>A0A8J1MGJ7</accession>
<dbReference type="AlphaFoldDB" id="A0A8J1MGJ7"/>
<dbReference type="SMART" id="SM00494">
    <property type="entry name" value="ChtBD2"/>
    <property type="match status" value="2"/>
</dbReference>
<feature type="compositionally biased region" description="Basic and acidic residues" evidence="9">
    <location>
        <begin position="44"/>
        <end position="54"/>
    </location>
</feature>
<dbReference type="FunFam" id="2.170.140.10:FF:000001">
    <property type="entry name" value="Acidic mammalian chitinase"/>
    <property type="match status" value="2"/>
</dbReference>
<keyword evidence="3" id="KW-0147">Chitin-binding</keyword>
<feature type="domain" description="Chitin-binding type-2" evidence="10">
    <location>
        <begin position="171"/>
        <end position="218"/>
    </location>
</feature>
<evidence type="ECO:0000256" key="4">
    <source>
        <dbReference type="ARBA" id="ARBA00022729"/>
    </source>
</evidence>
<feature type="region of interest" description="Disordered" evidence="9">
    <location>
        <begin position="1"/>
        <end position="104"/>
    </location>
</feature>
<evidence type="ECO:0000259" key="10">
    <source>
        <dbReference type="PROSITE" id="PS50940"/>
    </source>
</evidence>
<proteinExistence type="predicted"/>
<name>A0A8J1MGJ7_XENLA</name>
<keyword evidence="4" id="KW-0732">Signal</keyword>
<dbReference type="GeneID" id="121400773"/>
<gene>
    <name evidence="12" type="primary">LOC121400773</name>
</gene>
<dbReference type="Pfam" id="PF01607">
    <property type="entry name" value="CBM_14"/>
    <property type="match status" value="2"/>
</dbReference>
<dbReference type="GO" id="GO:0006032">
    <property type="term" value="P:chitin catabolic process"/>
    <property type="evidence" value="ECO:0007669"/>
    <property type="project" value="UniProtKB-KW"/>
</dbReference>
<keyword evidence="7" id="KW-1015">Disulfide bond</keyword>
<feature type="compositionally biased region" description="Basic and acidic residues" evidence="9">
    <location>
        <begin position="85"/>
        <end position="96"/>
    </location>
</feature>
<evidence type="ECO:0000256" key="9">
    <source>
        <dbReference type="SAM" id="MobiDB-lite"/>
    </source>
</evidence>
<reference evidence="11" key="1">
    <citation type="submission" date="2024-06" db="UniProtKB">
        <authorList>
            <consortium name="RefSeq"/>
        </authorList>
    </citation>
    <scope>NUCLEOTIDE SEQUENCE [LARGE SCALE GENOMIC DNA]</scope>
    <source>
        <strain evidence="11">J_2021</strain>
    </source>
</reference>
<dbReference type="RefSeq" id="XP_041440658.1">
    <property type="nucleotide sequence ID" value="XM_041584724.1"/>
</dbReference>